<sequence>MEPTAAAWGRPLEFQLAMTTNWQWPGAEEAPAADGAQVWAAPAGGLPLEYASIVDIFGSSCSLQPYNYAVPASISSSAGQQQVVDFNYYAAAAQQRHDMTVEGTAPQEDPLEHYVNNPKKAKTLFKKKKKKFDAAYNADFLKRKMHRYPASIRALDKDGLYTKPRVVAIGPYHHYDGEHLKQAEEVKHAAAWHCMKKSGLKVRELYQAVVSAVAENVVRGLYDDEDVMAGITEDEFLPMMFYDACFLVMYMVKRSGLGCNRVLADFFESNKDSIAHDIMLLENQIPWPVVEAVMNKFESFPLESMVKFIARWKEKWLQDRALAELPRVDWEEGYEPPHLLGLLRFYMVGEISSIGSSEFKVSADETRGLPDMGLARKWIFFAELSMAPLCLNDLRASQLVNMAALEACTTPNFFGKAAEFEDSAVCSYLLLLGMLMHREADVHQLRTEGILQGAGLTNNKTLDLFTSLHCLPEGRCYAYVMSQIEAYRVTRCPGWLWVYRFGYRNLDYIIKLTTVISILYGFYKFLDLIISAHLHHH</sequence>
<dbReference type="Pfam" id="PF03140">
    <property type="entry name" value="DUF247"/>
    <property type="match status" value="2"/>
</dbReference>
<comment type="caution">
    <text evidence="1">The sequence shown here is derived from an EMBL/GenBank/DDBJ whole genome shotgun (WGS) entry which is preliminary data.</text>
</comment>
<dbReference type="OrthoDB" id="676317at2759"/>
<dbReference type="Proteomes" id="UP000636709">
    <property type="component" value="Unassembled WGS sequence"/>
</dbReference>
<evidence type="ECO:0000313" key="2">
    <source>
        <dbReference type="Proteomes" id="UP000636709"/>
    </source>
</evidence>
<organism evidence="1 2">
    <name type="scientific">Digitaria exilis</name>
    <dbReference type="NCBI Taxonomy" id="1010633"/>
    <lineage>
        <taxon>Eukaryota</taxon>
        <taxon>Viridiplantae</taxon>
        <taxon>Streptophyta</taxon>
        <taxon>Embryophyta</taxon>
        <taxon>Tracheophyta</taxon>
        <taxon>Spermatophyta</taxon>
        <taxon>Magnoliopsida</taxon>
        <taxon>Liliopsida</taxon>
        <taxon>Poales</taxon>
        <taxon>Poaceae</taxon>
        <taxon>PACMAD clade</taxon>
        <taxon>Panicoideae</taxon>
        <taxon>Panicodae</taxon>
        <taxon>Paniceae</taxon>
        <taxon>Anthephorinae</taxon>
        <taxon>Digitaria</taxon>
    </lineage>
</organism>
<reference evidence="1" key="1">
    <citation type="submission" date="2020-07" db="EMBL/GenBank/DDBJ databases">
        <title>Genome sequence and genetic diversity analysis of an under-domesticated orphan crop, white fonio (Digitaria exilis).</title>
        <authorList>
            <person name="Bennetzen J.L."/>
            <person name="Chen S."/>
            <person name="Ma X."/>
            <person name="Wang X."/>
            <person name="Yssel A.E.J."/>
            <person name="Chaluvadi S.R."/>
            <person name="Johnson M."/>
            <person name="Gangashetty P."/>
            <person name="Hamidou F."/>
            <person name="Sanogo M.D."/>
            <person name="Zwaenepoel A."/>
            <person name="Wallace J."/>
            <person name="Van De Peer Y."/>
            <person name="Van Deynze A."/>
        </authorList>
    </citation>
    <scope>NUCLEOTIDE SEQUENCE</scope>
    <source>
        <tissue evidence="1">Leaves</tissue>
    </source>
</reference>
<dbReference type="InterPro" id="IPR004158">
    <property type="entry name" value="DUF247_pln"/>
</dbReference>
<evidence type="ECO:0000313" key="1">
    <source>
        <dbReference type="EMBL" id="KAF8725749.1"/>
    </source>
</evidence>
<dbReference type="PANTHER" id="PTHR31549">
    <property type="entry name" value="PROTEIN, PUTATIVE (DUF247)-RELATED-RELATED"/>
    <property type="match status" value="1"/>
</dbReference>
<protein>
    <submittedName>
        <fullName evidence="1">Uncharacterized protein</fullName>
    </submittedName>
</protein>
<gene>
    <name evidence="1" type="ORF">HU200_020301</name>
</gene>
<dbReference type="PANTHER" id="PTHR31549:SF32">
    <property type="match status" value="1"/>
</dbReference>
<dbReference type="EMBL" id="JACEFO010001653">
    <property type="protein sequence ID" value="KAF8725749.1"/>
    <property type="molecule type" value="Genomic_DNA"/>
</dbReference>
<keyword evidence="2" id="KW-1185">Reference proteome</keyword>
<dbReference type="AlphaFoldDB" id="A0A835KBH3"/>
<accession>A0A835KBH3</accession>
<proteinExistence type="predicted"/>
<name>A0A835KBH3_9POAL</name>